<dbReference type="PANTHER" id="PTHR43176:SF3">
    <property type="entry name" value="3-HYDROXYISOBUTYRYL-COA HYDROLASE, MITOCHONDRIAL"/>
    <property type="match status" value="1"/>
</dbReference>
<evidence type="ECO:0000256" key="3">
    <source>
        <dbReference type="ARBA" id="ARBA00011915"/>
    </source>
</evidence>
<keyword evidence="4" id="KW-0378">Hydrolase</keyword>
<protein>
    <recommendedName>
        <fullName evidence="3">3-hydroxyisobutyryl-CoA hydrolase</fullName>
        <ecNumber evidence="3">3.1.2.4</ecNumber>
    </recommendedName>
    <alternativeName>
        <fullName evidence="6">3-hydroxyisobutyryl-coenzyme A hydrolase</fullName>
    </alternativeName>
</protein>
<dbReference type="Proteomes" id="UP000053599">
    <property type="component" value="Unassembled WGS sequence"/>
</dbReference>
<dbReference type="EMBL" id="KN846951">
    <property type="protein sequence ID" value="KIV87438.1"/>
    <property type="molecule type" value="Genomic_DNA"/>
</dbReference>
<evidence type="ECO:0000259" key="7">
    <source>
        <dbReference type="Pfam" id="PF16113"/>
    </source>
</evidence>
<evidence type="ECO:0000313" key="9">
    <source>
        <dbReference type="Proteomes" id="UP000053599"/>
    </source>
</evidence>
<dbReference type="GO" id="GO:0006574">
    <property type="term" value="P:L-valine catabolic process"/>
    <property type="evidence" value="ECO:0007669"/>
    <property type="project" value="TreeGrafter"/>
</dbReference>
<reference evidence="8 9" key="1">
    <citation type="submission" date="2015-01" db="EMBL/GenBank/DDBJ databases">
        <title>The Genome Sequence of Exophiala sideris CBS121828.</title>
        <authorList>
            <consortium name="The Broad Institute Genomics Platform"/>
            <person name="Cuomo C."/>
            <person name="de Hoog S."/>
            <person name="Gorbushina A."/>
            <person name="Stielow B."/>
            <person name="Teixiera M."/>
            <person name="Abouelleil A."/>
            <person name="Chapman S.B."/>
            <person name="Priest M."/>
            <person name="Young S.K."/>
            <person name="Wortman J."/>
            <person name="Nusbaum C."/>
            <person name="Birren B."/>
        </authorList>
    </citation>
    <scope>NUCLEOTIDE SEQUENCE [LARGE SCALE GENOMIC DNA]</scope>
    <source>
        <strain evidence="8 9">CBS 121828</strain>
    </source>
</reference>
<sequence>MKPCCARYAVSLVASNNLARTAASTIGRTRVPLISQTLGRRAMSSTPIRYGATVKEDPRDDPDDVLFNSLYGVRTIELNRPKKLNSLNGSMARKILPRLREWEKSQMANVILISGAGPKAFCAGGDVAELALQNKEGPEGQKKSADYFGLEYQLDHLIATYSKPYVAIMDGITMGGGVGLSVHAPFRIATEKTVFAMPETTIGFFPDVGGSFFLSRLDGEVGTYLALTSERLQGVQAFYAGIATHYLDSSVLAQLTTRLSELVFKDYASLSERQQLINSTISEFTSSLPARDSYEKAPYGHLSGSLREAIDRTFKYNTVEEILAALRKEAESGDEMLAQWAQATQKTIALRSPTSLRVALRQLREGKGWTITETFIREHKLAVKFMEHADFVEGVSARLINKPPTKPVWKPSQLAEVTASDVDEFFKMPSPEEALVLVDPHPEALDQNYTEYPHAVFALPSEKDIEKVVRSSYGRQGTKAVIDEVIQRWNHKAGVKEKVQEVIARKTRTDGNGIAWKSQDANL</sequence>
<organism evidence="8 9">
    <name type="scientific">Exophiala sideris</name>
    <dbReference type="NCBI Taxonomy" id="1016849"/>
    <lineage>
        <taxon>Eukaryota</taxon>
        <taxon>Fungi</taxon>
        <taxon>Dikarya</taxon>
        <taxon>Ascomycota</taxon>
        <taxon>Pezizomycotina</taxon>
        <taxon>Eurotiomycetes</taxon>
        <taxon>Chaetothyriomycetidae</taxon>
        <taxon>Chaetothyriales</taxon>
        <taxon>Herpotrichiellaceae</taxon>
        <taxon>Exophiala</taxon>
    </lineage>
</organism>
<name>A0A0D1ZKW2_9EURO</name>
<dbReference type="Pfam" id="PF16113">
    <property type="entry name" value="ECH_2"/>
    <property type="match status" value="1"/>
</dbReference>
<accession>A0A0D1ZKW2</accession>
<dbReference type="OrthoDB" id="1737613at2759"/>
<evidence type="ECO:0000256" key="6">
    <source>
        <dbReference type="ARBA" id="ARBA00031181"/>
    </source>
</evidence>
<comment type="catalytic activity">
    <reaction evidence="1">
        <text>3-hydroxy-2-methylpropanoyl-CoA + H2O = 3-hydroxy-2-methylpropanoate + CoA + H(+)</text>
        <dbReference type="Rhea" id="RHEA:20888"/>
        <dbReference type="ChEBI" id="CHEBI:11805"/>
        <dbReference type="ChEBI" id="CHEBI:15377"/>
        <dbReference type="ChEBI" id="CHEBI:15378"/>
        <dbReference type="ChEBI" id="CHEBI:57287"/>
        <dbReference type="ChEBI" id="CHEBI:57340"/>
        <dbReference type="EC" id="3.1.2.4"/>
    </reaction>
</comment>
<dbReference type="GO" id="GO:0005739">
    <property type="term" value="C:mitochondrion"/>
    <property type="evidence" value="ECO:0007669"/>
    <property type="project" value="UniProtKB-SubCell"/>
</dbReference>
<dbReference type="InterPro" id="IPR029045">
    <property type="entry name" value="ClpP/crotonase-like_dom_sf"/>
</dbReference>
<dbReference type="CDD" id="cd06558">
    <property type="entry name" value="crotonase-like"/>
    <property type="match status" value="1"/>
</dbReference>
<evidence type="ECO:0000313" key="8">
    <source>
        <dbReference type="EMBL" id="KIV87438.1"/>
    </source>
</evidence>
<dbReference type="InterPro" id="IPR032259">
    <property type="entry name" value="HIBYL-CoA-H"/>
</dbReference>
<evidence type="ECO:0000256" key="2">
    <source>
        <dbReference type="ARBA" id="ARBA00004173"/>
    </source>
</evidence>
<dbReference type="GO" id="GO:0003860">
    <property type="term" value="F:3-hydroxyisobutyryl-CoA hydrolase activity"/>
    <property type="evidence" value="ECO:0007669"/>
    <property type="project" value="UniProtKB-EC"/>
</dbReference>
<dbReference type="InterPro" id="IPR045004">
    <property type="entry name" value="ECH_dom"/>
</dbReference>
<gene>
    <name evidence="8" type="ORF">PV11_02983</name>
</gene>
<dbReference type="NCBIfam" id="NF004127">
    <property type="entry name" value="PRK05617.1"/>
    <property type="match status" value="1"/>
</dbReference>
<dbReference type="PROSITE" id="PS00166">
    <property type="entry name" value="ENOYL_COA_HYDRATASE"/>
    <property type="match status" value="1"/>
</dbReference>
<dbReference type="PANTHER" id="PTHR43176">
    <property type="entry name" value="3-HYDROXYISOBUTYRYL-COA HYDROLASE-RELATED"/>
    <property type="match status" value="1"/>
</dbReference>
<dbReference type="InterPro" id="IPR018376">
    <property type="entry name" value="Enoyl-CoA_hyd/isom_CS"/>
</dbReference>
<proteinExistence type="predicted"/>
<keyword evidence="5" id="KW-0496">Mitochondrion</keyword>
<dbReference type="STRING" id="1016849.A0A0D1ZKW2"/>
<dbReference type="EC" id="3.1.2.4" evidence="3"/>
<dbReference type="Gene3D" id="3.90.226.10">
    <property type="entry name" value="2-enoyl-CoA Hydratase, Chain A, domain 1"/>
    <property type="match status" value="1"/>
</dbReference>
<dbReference type="AlphaFoldDB" id="A0A0D1ZKW2"/>
<evidence type="ECO:0000256" key="1">
    <source>
        <dbReference type="ARBA" id="ARBA00001709"/>
    </source>
</evidence>
<comment type="subcellular location">
    <subcellularLocation>
        <location evidence="2">Mitochondrion</location>
    </subcellularLocation>
</comment>
<dbReference type="SUPFAM" id="SSF52096">
    <property type="entry name" value="ClpP/crotonase"/>
    <property type="match status" value="1"/>
</dbReference>
<evidence type="ECO:0000256" key="5">
    <source>
        <dbReference type="ARBA" id="ARBA00023128"/>
    </source>
</evidence>
<feature type="domain" description="Enoyl-CoA hydratase/isomerase" evidence="7">
    <location>
        <begin position="73"/>
        <end position="426"/>
    </location>
</feature>
<dbReference type="FunFam" id="3.90.226.10:FF:000026">
    <property type="entry name" value="3-hydroxyisobutyryl-CoA hydrolase, mitochondrial"/>
    <property type="match status" value="1"/>
</dbReference>
<dbReference type="HOGENOM" id="CLU_009834_22_0_1"/>
<evidence type="ECO:0000256" key="4">
    <source>
        <dbReference type="ARBA" id="ARBA00022801"/>
    </source>
</evidence>